<dbReference type="AlphaFoldDB" id="A0A8X8B4H3"/>
<gene>
    <name evidence="2" type="ORF">Bca52824_014105</name>
</gene>
<sequence>MRSSGEETELKFGFHGVLLCWCSREKRRKKIDLVQRQGRRWSKLVRVLRVRVHTVSGGLFVLMLIAGYVEMERQRRRRLREEEELLRVPSSAVNREDVTAKSDVGSVEECSKLEFTKDEVFALLSERAKAGKFDTKGKIERMTDIIKRLKDLGQDKSYISETVFTCVFFPLSGEFPRESMSVRSKPKDFI</sequence>
<organism evidence="2 3">
    <name type="scientific">Brassica carinata</name>
    <name type="common">Ethiopian mustard</name>
    <name type="synonym">Abyssinian cabbage</name>
    <dbReference type="NCBI Taxonomy" id="52824"/>
    <lineage>
        <taxon>Eukaryota</taxon>
        <taxon>Viridiplantae</taxon>
        <taxon>Streptophyta</taxon>
        <taxon>Embryophyta</taxon>
        <taxon>Tracheophyta</taxon>
        <taxon>Spermatophyta</taxon>
        <taxon>Magnoliopsida</taxon>
        <taxon>eudicotyledons</taxon>
        <taxon>Gunneridae</taxon>
        <taxon>Pentapetalae</taxon>
        <taxon>rosids</taxon>
        <taxon>malvids</taxon>
        <taxon>Brassicales</taxon>
        <taxon>Brassicaceae</taxon>
        <taxon>Brassiceae</taxon>
        <taxon>Brassica</taxon>
    </lineage>
</organism>
<keyword evidence="1" id="KW-0472">Membrane</keyword>
<evidence type="ECO:0000256" key="1">
    <source>
        <dbReference type="SAM" id="Phobius"/>
    </source>
</evidence>
<comment type="caution">
    <text evidence="2">The sequence shown here is derived from an EMBL/GenBank/DDBJ whole genome shotgun (WGS) entry which is preliminary data.</text>
</comment>
<dbReference type="Proteomes" id="UP000886595">
    <property type="component" value="Unassembled WGS sequence"/>
</dbReference>
<keyword evidence="3" id="KW-1185">Reference proteome</keyword>
<keyword evidence="1" id="KW-1133">Transmembrane helix</keyword>
<accession>A0A8X8B4H3</accession>
<evidence type="ECO:0000313" key="2">
    <source>
        <dbReference type="EMBL" id="KAG2320892.1"/>
    </source>
</evidence>
<proteinExistence type="predicted"/>
<keyword evidence="1" id="KW-0812">Transmembrane</keyword>
<protein>
    <submittedName>
        <fullName evidence="2">Uncharacterized protein</fullName>
    </submittedName>
</protein>
<dbReference type="EMBL" id="JAAMPC010000003">
    <property type="protein sequence ID" value="KAG2320892.1"/>
    <property type="molecule type" value="Genomic_DNA"/>
</dbReference>
<evidence type="ECO:0000313" key="3">
    <source>
        <dbReference type="Proteomes" id="UP000886595"/>
    </source>
</evidence>
<name>A0A8X8B4H3_BRACI</name>
<reference evidence="2 3" key="1">
    <citation type="submission" date="2020-02" db="EMBL/GenBank/DDBJ databases">
        <authorList>
            <person name="Ma Q."/>
            <person name="Huang Y."/>
            <person name="Song X."/>
            <person name="Pei D."/>
        </authorList>
    </citation>
    <scope>NUCLEOTIDE SEQUENCE [LARGE SCALE GENOMIC DNA]</scope>
    <source>
        <strain evidence="2">Sxm20200214</strain>
        <tissue evidence="2">Leaf</tissue>
    </source>
</reference>
<feature type="transmembrane region" description="Helical" evidence="1">
    <location>
        <begin position="50"/>
        <end position="69"/>
    </location>
</feature>